<proteinExistence type="predicted"/>
<keyword evidence="2" id="KW-1185">Reference proteome</keyword>
<sequence length="239" mass="26973">MRSMLRRGKYWGPCQATNPVDRCWRCWKDWANYRPKLADCVPGFGHKITGGQKGPIYIVTDSSDNDFINSKPGTLCHAVIQNGPLWIIFARDMHIKLSQELIMTNDKTIDARGADVHIAYGAGIMIQHVKNVILLGASDSYAPDKMMQVTIAYNHFGRGLIQRMPRCRLGIFHVVNNDYTHWQMYAIGGCKNPTITSQGDRFIAPDDSSAKEVTKRDYAANEYMMNGSTGFGDQREIYS</sequence>
<reference evidence="2" key="1">
    <citation type="journal article" date="2023" name="Hortic. Res.">
        <title>A chromosome-level phased genome enabling allele-level studies in sweet orange: a case study on citrus Huanglongbing tolerance.</title>
        <authorList>
            <person name="Wu B."/>
            <person name="Yu Q."/>
            <person name="Deng Z."/>
            <person name="Duan Y."/>
            <person name="Luo F."/>
            <person name="Gmitter F. Jr."/>
        </authorList>
    </citation>
    <scope>NUCLEOTIDE SEQUENCE [LARGE SCALE GENOMIC DNA]</scope>
    <source>
        <strain evidence="2">cv. Valencia</strain>
    </source>
</reference>
<organism evidence="1 2">
    <name type="scientific">Citrus sinensis</name>
    <name type="common">Sweet orange</name>
    <name type="synonym">Citrus aurantium var. sinensis</name>
    <dbReference type="NCBI Taxonomy" id="2711"/>
    <lineage>
        <taxon>Eukaryota</taxon>
        <taxon>Viridiplantae</taxon>
        <taxon>Streptophyta</taxon>
        <taxon>Embryophyta</taxon>
        <taxon>Tracheophyta</taxon>
        <taxon>Spermatophyta</taxon>
        <taxon>Magnoliopsida</taxon>
        <taxon>eudicotyledons</taxon>
        <taxon>Gunneridae</taxon>
        <taxon>Pentapetalae</taxon>
        <taxon>rosids</taxon>
        <taxon>malvids</taxon>
        <taxon>Sapindales</taxon>
        <taxon>Rutaceae</taxon>
        <taxon>Aurantioideae</taxon>
        <taxon>Citrus</taxon>
    </lineage>
</organism>
<dbReference type="Proteomes" id="UP000829398">
    <property type="component" value="Chromosome 6"/>
</dbReference>
<comment type="caution">
    <text evidence="1">The sequence shown here is derived from an EMBL/GenBank/DDBJ whole genome shotgun (WGS) entry which is preliminary data.</text>
</comment>
<evidence type="ECO:0000313" key="1">
    <source>
        <dbReference type="EMBL" id="KAH9739985.1"/>
    </source>
</evidence>
<name>A0ACB8K5G7_CITSI</name>
<gene>
    <name evidence="1" type="ORF">KPL71_019310</name>
</gene>
<evidence type="ECO:0000313" key="2">
    <source>
        <dbReference type="Proteomes" id="UP000829398"/>
    </source>
</evidence>
<accession>A0ACB8K5G7</accession>
<keyword evidence="1" id="KW-0456">Lyase</keyword>
<protein>
    <submittedName>
        <fullName evidence="1">Pectate lyase 3</fullName>
    </submittedName>
</protein>
<dbReference type="EMBL" id="CM039175">
    <property type="protein sequence ID" value="KAH9739985.1"/>
    <property type="molecule type" value="Genomic_DNA"/>
</dbReference>